<proteinExistence type="predicted"/>
<gene>
    <name evidence="2" type="ORF">MCHLO_08960</name>
</gene>
<protein>
    <submittedName>
        <fullName evidence="2">Uncharacterized protein</fullName>
    </submittedName>
</protein>
<dbReference type="Proteomes" id="UP000815677">
    <property type="component" value="Unassembled WGS sequence"/>
</dbReference>
<evidence type="ECO:0000313" key="2">
    <source>
        <dbReference type="EMBL" id="GAT51854.1"/>
    </source>
</evidence>
<evidence type="ECO:0000256" key="1">
    <source>
        <dbReference type="SAM" id="MobiDB-lite"/>
    </source>
</evidence>
<organism evidence="2 3">
    <name type="scientific">Mycena chlorophos</name>
    <name type="common">Agaric fungus</name>
    <name type="synonym">Agaricus chlorophos</name>
    <dbReference type="NCBI Taxonomy" id="658473"/>
    <lineage>
        <taxon>Eukaryota</taxon>
        <taxon>Fungi</taxon>
        <taxon>Dikarya</taxon>
        <taxon>Basidiomycota</taxon>
        <taxon>Agaricomycotina</taxon>
        <taxon>Agaricomycetes</taxon>
        <taxon>Agaricomycetidae</taxon>
        <taxon>Agaricales</taxon>
        <taxon>Marasmiineae</taxon>
        <taxon>Mycenaceae</taxon>
        <taxon>Mycena</taxon>
    </lineage>
</organism>
<dbReference type="EMBL" id="DF847446">
    <property type="protein sequence ID" value="GAT51854.1"/>
    <property type="molecule type" value="Genomic_DNA"/>
</dbReference>
<sequence>MSCLRLSGLRNSHLKTALFAPLEVGFPLRVVIPTTDSFAGIAGGAGSSQRPDGPLAGSSRPPAGIPSPRFRMRAY</sequence>
<name>A0ABQ0LL78_MYCCL</name>
<evidence type="ECO:0000313" key="3">
    <source>
        <dbReference type="Proteomes" id="UP000815677"/>
    </source>
</evidence>
<reference evidence="2" key="1">
    <citation type="submission" date="2014-09" db="EMBL/GenBank/DDBJ databases">
        <title>Genome sequence of the luminous mushroom Mycena chlorophos for searching fungal bioluminescence genes.</title>
        <authorList>
            <person name="Tanaka Y."/>
            <person name="Kasuga D."/>
            <person name="Oba Y."/>
            <person name="Hase S."/>
            <person name="Sato K."/>
            <person name="Oba Y."/>
            <person name="Sakakibara Y."/>
        </authorList>
    </citation>
    <scope>NUCLEOTIDE SEQUENCE</scope>
</reference>
<feature type="region of interest" description="Disordered" evidence="1">
    <location>
        <begin position="41"/>
        <end position="75"/>
    </location>
</feature>
<keyword evidence="3" id="KW-1185">Reference proteome</keyword>
<accession>A0ABQ0LL78</accession>